<dbReference type="Pfam" id="PF09699">
    <property type="entry name" value="Paired_CXXCH_1"/>
    <property type="match status" value="3"/>
</dbReference>
<dbReference type="InterPro" id="IPR036280">
    <property type="entry name" value="Multihaem_cyt_sf"/>
</dbReference>
<dbReference type="InterPro" id="IPR020015">
    <property type="entry name" value="Decahaem_cyt-c_DmsE"/>
</dbReference>
<dbReference type="InterPro" id="IPR010177">
    <property type="entry name" value="Paired_CXXCH_1"/>
</dbReference>
<dbReference type="NCBIfam" id="TIGR01905">
    <property type="entry name" value="paired_CXXCH_1"/>
    <property type="match status" value="3"/>
</dbReference>
<feature type="signal peptide" evidence="2">
    <location>
        <begin position="1"/>
        <end position="24"/>
    </location>
</feature>
<organism evidence="5 6">
    <name type="scientific">Granulicella aggregans</name>
    <dbReference type="NCBI Taxonomy" id="474949"/>
    <lineage>
        <taxon>Bacteria</taxon>
        <taxon>Pseudomonadati</taxon>
        <taxon>Acidobacteriota</taxon>
        <taxon>Terriglobia</taxon>
        <taxon>Terriglobales</taxon>
        <taxon>Acidobacteriaceae</taxon>
        <taxon>Granulicella</taxon>
    </lineage>
</organism>
<keyword evidence="6" id="KW-1185">Reference proteome</keyword>
<accession>A0A7W7ZIR7</accession>
<dbReference type="PANTHER" id="PTHR35038:SF6">
    <property type="entry name" value="SURFACE LOCALIZED DECAHEME CYTOCHROME C LIPOPROTEIN"/>
    <property type="match status" value="1"/>
</dbReference>
<feature type="chain" id="PRO_5031346519" evidence="2">
    <location>
        <begin position="25"/>
        <end position="306"/>
    </location>
</feature>
<name>A0A7W7ZIR7_9BACT</name>
<feature type="domain" description="Doubled CXXCH motif" evidence="3">
    <location>
        <begin position="131"/>
        <end position="170"/>
    </location>
</feature>
<feature type="domain" description="Doubled CXXCH motif" evidence="3">
    <location>
        <begin position="228"/>
        <end position="267"/>
    </location>
</feature>
<feature type="domain" description="Doubled CXXCH motif" evidence="3">
    <location>
        <begin position="178"/>
        <end position="221"/>
    </location>
</feature>
<dbReference type="RefSeq" id="WP_184221935.1">
    <property type="nucleotide sequence ID" value="NZ_JACHIP010000008.1"/>
</dbReference>
<dbReference type="NCBIfam" id="TIGR03508">
    <property type="entry name" value="decahem_SO"/>
    <property type="match status" value="1"/>
</dbReference>
<keyword evidence="1 2" id="KW-0732">Signal</keyword>
<dbReference type="Proteomes" id="UP000540989">
    <property type="component" value="Unassembled WGS sequence"/>
</dbReference>
<dbReference type="InterPro" id="IPR023155">
    <property type="entry name" value="Cyt_c-552/4"/>
</dbReference>
<feature type="domain" description="Cytochrome c-552/4" evidence="4">
    <location>
        <begin position="28"/>
        <end position="85"/>
    </location>
</feature>
<proteinExistence type="predicted"/>
<dbReference type="GO" id="GO:0016491">
    <property type="term" value="F:oxidoreductase activity"/>
    <property type="evidence" value="ECO:0007669"/>
    <property type="project" value="TreeGrafter"/>
</dbReference>
<evidence type="ECO:0000259" key="3">
    <source>
        <dbReference type="Pfam" id="PF09699"/>
    </source>
</evidence>
<protein>
    <submittedName>
        <fullName evidence="5">DmsE family decaheme c-type cytochrome</fullName>
    </submittedName>
</protein>
<dbReference type="Gene3D" id="3.90.10.10">
    <property type="entry name" value="Cytochrome C3"/>
    <property type="match status" value="1"/>
</dbReference>
<evidence type="ECO:0000313" key="6">
    <source>
        <dbReference type="Proteomes" id="UP000540989"/>
    </source>
</evidence>
<sequence>MKRLLLVFASLASSLGLAALPSLAQTATQAITNSKTDIMKVSDFVGSETCELCHADLSKKFASNPHAALALEHGGKGVTCENCHGGGRAHVESGGDPTKIFHFDKAPSKVVDAKCLACHLGTHANFDRTAHGAAGVGCTSCHSTHSPQNEVNLLKVSEPKLCYQCHTDVKASFSQPFHHKVNEGLMKCSDCHDPHGTLQDKMLKSSADQNAVCVKCHADAMGPFVYEHPHIKTEGCLSCHFPHGSSNPRLLTRNNVNSLCLQCHTASMNFTAPGTPSFHNMANQYQACNTCHTQIHGSNADSNFLK</sequence>
<gene>
    <name evidence="5" type="ORF">HDF16_004685</name>
</gene>
<evidence type="ECO:0000256" key="2">
    <source>
        <dbReference type="SAM" id="SignalP"/>
    </source>
</evidence>
<comment type="caution">
    <text evidence="5">The sequence shown here is derived from an EMBL/GenBank/DDBJ whole genome shotgun (WGS) entry which is preliminary data.</text>
</comment>
<dbReference type="PANTHER" id="PTHR35038">
    <property type="entry name" value="DISSIMILATORY SULFITE REDUCTASE SIRA"/>
    <property type="match status" value="1"/>
</dbReference>
<dbReference type="SUPFAM" id="SSF48695">
    <property type="entry name" value="Multiheme cytochromes"/>
    <property type="match status" value="1"/>
</dbReference>
<dbReference type="AlphaFoldDB" id="A0A7W7ZIR7"/>
<dbReference type="Gene3D" id="1.10.287.3080">
    <property type="match status" value="1"/>
</dbReference>
<evidence type="ECO:0000256" key="1">
    <source>
        <dbReference type="ARBA" id="ARBA00022729"/>
    </source>
</evidence>
<dbReference type="InterPro" id="IPR051829">
    <property type="entry name" value="Multiheme_Cytochr_ET"/>
</dbReference>
<evidence type="ECO:0000313" key="5">
    <source>
        <dbReference type="EMBL" id="MBB5059951.1"/>
    </source>
</evidence>
<reference evidence="5 6" key="1">
    <citation type="submission" date="2020-08" db="EMBL/GenBank/DDBJ databases">
        <title>Genomic Encyclopedia of Type Strains, Phase IV (KMG-V): Genome sequencing to study the core and pangenomes of soil and plant-associated prokaryotes.</title>
        <authorList>
            <person name="Whitman W."/>
        </authorList>
    </citation>
    <scope>NUCLEOTIDE SEQUENCE [LARGE SCALE GENOMIC DNA]</scope>
    <source>
        <strain evidence="5 6">M8UP14</strain>
    </source>
</reference>
<dbReference type="EMBL" id="JACHIP010000008">
    <property type="protein sequence ID" value="MBB5059951.1"/>
    <property type="molecule type" value="Genomic_DNA"/>
</dbReference>
<evidence type="ECO:0000259" key="4">
    <source>
        <dbReference type="Pfam" id="PF13435"/>
    </source>
</evidence>
<dbReference type="Gene3D" id="1.10.1130.10">
    <property type="entry name" value="Flavocytochrome C3, Chain A"/>
    <property type="match status" value="1"/>
</dbReference>
<dbReference type="Pfam" id="PF13435">
    <property type="entry name" value="Cytochrome_C554"/>
    <property type="match status" value="1"/>
</dbReference>